<dbReference type="Pfam" id="PF00849">
    <property type="entry name" value="PseudoU_synth_2"/>
    <property type="match status" value="1"/>
</dbReference>
<dbReference type="GO" id="GO:0140098">
    <property type="term" value="F:catalytic activity, acting on RNA"/>
    <property type="evidence" value="ECO:0007669"/>
    <property type="project" value="UniProtKB-ARBA"/>
</dbReference>
<dbReference type="RefSeq" id="WP_011190350.1">
    <property type="nucleotide sequence ID" value="NC_006138.1"/>
</dbReference>
<protein>
    <submittedName>
        <fullName evidence="2">Probable ribosomal large subunit pseudouridine synthase A</fullName>
    </submittedName>
</protein>
<dbReference type="STRING" id="177439.DP3109"/>
<evidence type="ECO:0000259" key="1">
    <source>
        <dbReference type="Pfam" id="PF00849"/>
    </source>
</evidence>
<sequence length="211" mass="23937">MKELKIIYRDDHLVVVIKPGGLLSVPGRGPENSDCVSSRLQAKIPEMITQPAVHRLDMYTSGLMVYAVSKEIHRALSIQFQEQQVDKKYTALLEGCLQEVSGEIRLPFRVDLDNRPIQILDYQHGKMGITLWRKMDEKNGITRVEFTPMTGRTHQLRVHAAHAKGLGIPIIGDSFYGSGRDGDEMMLHAHQLSFTHPIIGEKLYFKNDPDF</sequence>
<dbReference type="EMBL" id="CR522870">
    <property type="protein sequence ID" value="CAG37838.1"/>
    <property type="molecule type" value="Genomic_DNA"/>
</dbReference>
<organism evidence="2 3">
    <name type="scientific">Desulfotalea psychrophila (strain LSv54 / DSM 12343)</name>
    <dbReference type="NCBI Taxonomy" id="177439"/>
    <lineage>
        <taxon>Bacteria</taxon>
        <taxon>Pseudomonadati</taxon>
        <taxon>Thermodesulfobacteriota</taxon>
        <taxon>Desulfobulbia</taxon>
        <taxon>Desulfobulbales</taxon>
        <taxon>Desulfocapsaceae</taxon>
        <taxon>Desulfotalea</taxon>
    </lineage>
</organism>
<dbReference type="InterPro" id="IPR050188">
    <property type="entry name" value="RluA_PseudoU_synthase"/>
</dbReference>
<dbReference type="AlphaFoldDB" id="Q6AIJ2"/>
<dbReference type="GO" id="GO:0003723">
    <property type="term" value="F:RNA binding"/>
    <property type="evidence" value="ECO:0007669"/>
    <property type="project" value="InterPro"/>
</dbReference>
<dbReference type="InterPro" id="IPR020103">
    <property type="entry name" value="PsdUridine_synth_cat_dom_sf"/>
</dbReference>
<dbReference type="HOGENOM" id="CLU_016902_11_1_7"/>
<dbReference type="Gene3D" id="3.30.2350.10">
    <property type="entry name" value="Pseudouridine synthase"/>
    <property type="match status" value="1"/>
</dbReference>
<dbReference type="GO" id="GO:0000455">
    <property type="term" value="P:enzyme-directed rRNA pseudouridine synthesis"/>
    <property type="evidence" value="ECO:0007669"/>
    <property type="project" value="TreeGrafter"/>
</dbReference>
<dbReference type="GO" id="GO:0009982">
    <property type="term" value="F:pseudouridine synthase activity"/>
    <property type="evidence" value="ECO:0007669"/>
    <property type="project" value="InterPro"/>
</dbReference>
<name>Q6AIJ2_DESPS</name>
<dbReference type="InterPro" id="IPR006145">
    <property type="entry name" value="PsdUridine_synth_RsuA/RluA"/>
</dbReference>
<evidence type="ECO:0000313" key="3">
    <source>
        <dbReference type="Proteomes" id="UP000000602"/>
    </source>
</evidence>
<proteinExistence type="predicted"/>
<gene>
    <name evidence="2" type="ordered locus">DP3109</name>
</gene>
<dbReference type="KEGG" id="dps:DP3109"/>
<dbReference type="PANTHER" id="PTHR21600">
    <property type="entry name" value="MITOCHONDRIAL RNA PSEUDOURIDINE SYNTHASE"/>
    <property type="match status" value="1"/>
</dbReference>
<dbReference type="SUPFAM" id="SSF55120">
    <property type="entry name" value="Pseudouridine synthase"/>
    <property type="match status" value="1"/>
</dbReference>
<feature type="domain" description="Pseudouridine synthase RsuA/RluA-like" evidence="1">
    <location>
        <begin position="12"/>
        <end position="162"/>
    </location>
</feature>
<keyword evidence="3" id="KW-1185">Reference proteome</keyword>
<dbReference type="OrthoDB" id="128480at2"/>
<accession>Q6AIJ2</accession>
<dbReference type="eggNOG" id="COG0564">
    <property type="taxonomic scope" value="Bacteria"/>
</dbReference>
<evidence type="ECO:0000313" key="2">
    <source>
        <dbReference type="EMBL" id="CAG37838.1"/>
    </source>
</evidence>
<reference evidence="3" key="1">
    <citation type="journal article" date="2004" name="Environ. Microbiol.">
        <title>The genome of Desulfotalea psychrophila, a sulfate-reducing bacterium from permanently cold Arctic sediments.</title>
        <authorList>
            <person name="Rabus R."/>
            <person name="Ruepp A."/>
            <person name="Frickey T."/>
            <person name="Rattei T."/>
            <person name="Fartmann B."/>
            <person name="Stark M."/>
            <person name="Bauer M."/>
            <person name="Zibat A."/>
            <person name="Lombardot T."/>
            <person name="Becker I."/>
            <person name="Amann J."/>
            <person name="Gellner K."/>
            <person name="Teeling H."/>
            <person name="Leuschner W.D."/>
            <person name="Gloeckner F.-O."/>
            <person name="Lupas A.N."/>
            <person name="Amann R."/>
            <person name="Klenk H.-P."/>
        </authorList>
    </citation>
    <scope>NUCLEOTIDE SEQUENCE [LARGE SCALE GENOMIC DNA]</scope>
    <source>
        <strain evidence="3">DSM 12343 / LSv54</strain>
    </source>
</reference>
<dbReference type="CDD" id="cd02869">
    <property type="entry name" value="PseudoU_synth_RluA_like"/>
    <property type="match status" value="1"/>
</dbReference>
<dbReference type="PANTHER" id="PTHR21600:SF89">
    <property type="entry name" value="RIBOSOMAL LARGE SUBUNIT PSEUDOURIDINE SYNTHASE A"/>
    <property type="match status" value="1"/>
</dbReference>
<dbReference type="Proteomes" id="UP000000602">
    <property type="component" value="Chromosome"/>
</dbReference>